<protein>
    <submittedName>
        <fullName evidence="5">Cocaine-and amphetamine-regulated transcript protein</fullName>
    </submittedName>
</protein>
<keyword evidence="4" id="KW-1015">Disulfide bond</keyword>
<dbReference type="CDD" id="cd22741">
    <property type="entry name" value="CART_CTD-like"/>
    <property type="match status" value="1"/>
</dbReference>
<dbReference type="GO" id="GO:0032099">
    <property type="term" value="P:negative regulation of appetite"/>
    <property type="evidence" value="ECO:0007669"/>
    <property type="project" value="InterPro"/>
</dbReference>
<keyword evidence="6" id="KW-1185">Reference proteome</keyword>
<dbReference type="Proteomes" id="UP000319801">
    <property type="component" value="Unassembled WGS sequence"/>
</dbReference>
<dbReference type="InterPro" id="IPR009106">
    <property type="entry name" value="CART"/>
</dbReference>
<dbReference type="Pfam" id="PF06373">
    <property type="entry name" value="CART"/>
    <property type="match status" value="1"/>
</dbReference>
<evidence type="ECO:0000313" key="5">
    <source>
        <dbReference type="EMBL" id="TSK31396.1"/>
    </source>
</evidence>
<dbReference type="GO" id="GO:0043410">
    <property type="term" value="P:positive regulation of MAPK cascade"/>
    <property type="evidence" value="ECO:0007669"/>
    <property type="project" value="InterPro"/>
</dbReference>
<evidence type="ECO:0000256" key="2">
    <source>
        <dbReference type="ARBA" id="ARBA00005294"/>
    </source>
</evidence>
<dbReference type="GO" id="GO:0005184">
    <property type="term" value="F:neuropeptide hormone activity"/>
    <property type="evidence" value="ECO:0007669"/>
    <property type="project" value="InterPro"/>
</dbReference>
<keyword evidence="3" id="KW-0964">Secreted</keyword>
<dbReference type="GO" id="GO:0008343">
    <property type="term" value="P:adult feeding behavior"/>
    <property type="evidence" value="ECO:0007669"/>
    <property type="project" value="InterPro"/>
</dbReference>
<dbReference type="EMBL" id="VCAZ01000009">
    <property type="protein sequence ID" value="TSK31396.1"/>
    <property type="molecule type" value="Genomic_DNA"/>
</dbReference>
<proteinExistence type="inferred from homology"/>
<dbReference type="PANTHER" id="PTHR16655:SF3">
    <property type="entry name" value="COCAINE- AND AMPHETAMINE-REGULATED TRANSCRIPT CH11"/>
    <property type="match status" value="1"/>
</dbReference>
<evidence type="ECO:0000256" key="3">
    <source>
        <dbReference type="ARBA" id="ARBA00022525"/>
    </source>
</evidence>
<name>A0A556TPF7_BAGYA</name>
<sequence length="105" mass="11759">MDSIRTTVYLGACVLMLSTVCWAHITLDHRLAMTEQQLDTKDMAEALESLLEGDEDNQAGLDKRASIIPRCDVGERCAMKHGPRIGRLCDCMRGSACNTFFLRCY</sequence>
<dbReference type="GO" id="GO:0005615">
    <property type="term" value="C:extracellular space"/>
    <property type="evidence" value="ECO:0007669"/>
    <property type="project" value="InterPro"/>
</dbReference>
<evidence type="ECO:0000256" key="4">
    <source>
        <dbReference type="ARBA" id="ARBA00023157"/>
    </source>
</evidence>
<accession>A0A556TPF7</accession>
<evidence type="ECO:0000313" key="6">
    <source>
        <dbReference type="Proteomes" id="UP000319801"/>
    </source>
</evidence>
<organism evidence="5 6">
    <name type="scientific">Bagarius yarrelli</name>
    <name type="common">Goonch</name>
    <name type="synonym">Bagrus yarrelli</name>
    <dbReference type="NCBI Taxonomy" id="175774"/>
    <lineage>
        <taxon>Eukaryota</taxon>
        <taxon>Metazoa</taxon>
        <taxon>Chordata</taxon>
        <taxon>Craniata</taxon>
        <taxon>Vertebrata</taxon>
        <taxon>Euteleostomi</taxon>
        <taxon>Actinopterygii</taxon>
        <taxon>Neopterygii</taxon>
        <taxon>Teleostei</taxon>
        <taxon>Ostariophysi</taxon>
        <taxon>Siluriformes</taxon>
        <taxon>Sisoridae</taxon>
        <taxon>Sisorinae</taxon>
        <taxon>Bagarius</taxon>
    </lineage>
</organism>
<comment type="caution">
    <text evidence="5">The sequence shown here is derived from an EMBL/GenBank/DDBJ whole genome shotgun (WGS) entry which is preliminary data.</text>
</comment>
<dbReference type="Gene3D" id="4.10.40.30">
    <property type="entry name" value="CART, C-terminal domain"/>
    <property type="match status" value="1"/>
</dbReference>
<gene>
    <name evidence="5" type="ORF">Baya_3506</name>
</gene>
<dbReference type="SUPFAM" id="SSF64546">
    <property type="entry name" value="Satiety factor CART (cocaine and amphetamine regulated transcript)"/>
    <property type="match status" value="1"/>
</dbReference>
<dbReference type="InterPro" id="IPR036722">
    <property type="entry name" value="CART_C_sf"/>
</dbReference>
<comment type="subcellular location">
    <subcellularLocation>
        <location evidence="1">Secreted</location>
    </subcellularLocation>
</comment>
<dbReference type="AlphaFoldDB" id="A0A556TPF7"/>
<dbReference type="GO" id="GO:0007186">
    <property type="term" value="P:G protein-coupled receptor signaling pathway"/>
    <property type="evidence" value="ECO:0007669"/>
    <property type="project" value="InterPro"/>
</dbReference>
<comment type="similarity">
    <text evidence="2">Belongs to the CART family.</text>
</comment>
<dbReference type="GO" id="GO:0009267">
    <property type="term" value="P:cellular response to starvation"/>
    <property type="evidence" value="ECO:0007669"/>
    <property type="project" value="InterPro"/>
</dbReference>
<reference evidence="5 6" key="1">
    <citation type="journal article" date="2019" name="Genome Biol. Evol.">
        <title>Whole-Genome Sequencing of the Giant Devil Catfish, Bagarius yarrelli.</title>
        <authorList>
            <person name="Jiang W."/>
            <person name="Lv Y."/>
            <person name="Cheng L."/>
            <person name="Yang K."/>
            <person name="Chao B."/>
            <person name="Wang X."/>
            <person name="Li Y."/>
            <person name="Pan X."/>
            <person name="You X."/>
            <person name="Zhang Y."/>
            <person name="Yang J."/>
            <person name="Li J."/>
            <person name="Zhang X."/>
            <person name="Liu S."/>
            <person name="Sun C."/>
            <person name="Yang J."/>
            <person name="Shi Q."/>
        </authorList>
    </citation>
    <scope>NUCLEOTIDE SEQUENCE [LARGE SCALE GENOMIC DNA]</scope>
    <source>
        <strain evidence="5">JWS20170419001</strain>
        <tissue evidence="5">Muscle</tissue>
    </source>
</reference>
<dbReference type="PANTHER" id="PTHR16655">
    <property type="entry name" value="COCAINE AND AMPHETAMINE REGULATED TRANSCRIPT PROTEIN"/>
    <property type="match status" value="1"/>
</dbReference>
<evidence type="ECO:0000256" key="1">
    <source>
        <dbReference type="ARBA" id="ARBA00004613"/>
    </source>
</evidence>
<dbReference type="OrthoDB" id="8839175at2759"/>